<keyword evidence="2" id="KW-1185">Reference proteome</keyword>
<evidence type="ECO:0000313" key="1">
    <source>
        <dbReference type="EMBL" id="KAJ4386655.1"/>
    </source>
</evidence>
<dbReference type="AlphaFoldDB" id="A0A9W8YJU8"/>
<comment type="caution">
    <text evidence="1">The sequence shown here is derived from an EMBL/GenBank/DDBJ whole genome shotgun (WGS) entry which is preliminary data.</text>
</comment>
<organism evidence="1 2">
    <name type="scientific">Gnomoniopsis smithogilvyi</name>
    <dbReference type="NCBI Taxonomy" id="1191159"/>
    <lineage>
        <taxon>Eukaryota</taxon>
        <taxon>Fungi</taxon>
        <taxon>Dikarya</taxon>
        <taxon>Ascomycota</taxon>
        <taxon>Pezizomycotina</taxon>
        <taxon>Sordariomycetes</taxon>
        <taxon>Sordariomycetidae</taxon>
        <taxon>Diaporthales</taxon>
        <taxon>Gnomoniaceae</taxon>
        <taxon>Gnomoniopsis</taxon>
    </lineage>
</organism>
<dbReference type="Gene3D" id="3.40.390.10">
    <property type="entry name" value="Collagenase (Catalytic Domain)"/>
    <property type="match status" value="1"/>
</dbReference>
<gene>
    <name evidence="1" type="ORF">N0V93_009553</name>
</gene>
<evidence type="ECO:0008006" key="3">
    <source>
        <dbReference type="Google" id="ProtNLM"/>
    </source>
</evidence>
<dbReference type="OrthoDB" id="406838at2759"/>
<evidence type="ECO:0000313" key="2">
    <source>
        <dbReference type="Proteomes" id="UP001140453"/>
    </source>
</evidence>
<dbReference type="SUPFAM" id="SSF55486">
    <property type="entry name" value="Metalloproteases ('zincins'), catalytic domain"/>
    <property type="match status" value="1"/>
</dbReference>
<dbReference type="Pfam" id="PF12388">
    <property type="entry name" value="Peptidase_M57"/>
    <property type="match status" value="1"/>
</dbReference>
<dbReference type="GO" id="GO:0008237">
    <property type="term" value="F:metallopeptidase activity"/>
    <property type="evidence" value="ECO:0007669"/>
    <property type="project" value="InterPro"/>
</dbReference>
<dbReference type="EMBL" id="JAPEVB010000006">
    <property type="protein sequence ID" value="KAJ4386655.1"/>
    <property type="molecule type" value="Genomic_DNA"/>
</dbReference>
<sequence length="309" mass="34118">MSNVHSSGNYNFPAQLSGSLLLTDIYIDIVGSMINDTEAGAFCVASGLCTNEFLEEAKQAIAHGQEATSTTSSATVTPALVKHISPDGSLRDQAFSLRVGNDIDVPRGEKGSILTFSVDSSSFPRRHDRSLAKKALLRAAKPWNSMNLGITLRLARVNEPAVFQLVYSPNTTSTHDGVLLAKAFPPDARAEDRRLIVYASHFDSRFVNSMTNTFLHEIGHILGFRHEFVERWPSVLFGEENPRSIMSYAQDPRDLRIQRTDITWMQKFYALTDRYLGGLPIKDVAPQLPTSGLTIGGVRYSARQQVLST</sequence>
<name>A0A9W8YJU8_9PEZI</name>
<reference evidence="1" key="1">
    <citation type="submission" date="2022-10" db="EMBL/GenBank/DDBJ databases">
        <title>Tapping the CABI collections for fungal endophytes: first genome assemblies for Collariella, Neodidymelliopsis, Ascochyta clinopodiicola, Didymella pomorum, Didymosphaeria variabile, Neocosmospora piperis and Neocucurbitaria cava.</title>
        <authorList>
            <person name="Hill R."/>
        </authorList>
    </citation>
    <scope>NUCLEOTIDE SEQUENCE</scope>
    <source>
        <strain evidence="1">IMI 355082</strain>
    </source>
</reference>
<dbReference type="InterPro" id="IPR024079">
    <property type="entry name" value="MetalloPept_cat_dom_sf"/>
</dbReference>
<protein>
    <recommendedName>
        <fullName evidence="3">Peptidase metallopeptidase domain-containing protein</fullName>
    </recommendedName>
</protein>
<dbReference type="Proteomes" id="UP001140453">
    <property type="component" value="Unassembled WGS sequence"/>
</dbReference>
<dbReference type="InterPro" id="IPR024653">
    <property type="entry name" value="Peptidase_M10/M27/M57"/>
</dbReference>
<accession>A0A9W8YJU8</accession>
<proteinExistence type="predicted"/>